<dbReference type="AlphaFoldDB" id="A0A835ZY16"/>
<proteinExistence type="predicted"/>
<dbReference type="GO" id="GO:0005737">
    <property type="term" value="C:cytoplasm"/>
    <property type="evidence" value="ECO:0007669"/>
    <property type="project" value="TreeGrafter"/>
</dbReference>
<reference evidence="2 3" key="1">
    <citation type="submission" date="2020-12" db="EMBL/GenBank/DDBJ databases">
        <title>De novo assembly of Tibetan sheep genome.</title>
        <authorList>
            <person name="Li X."/>
        </authorList>
    </citation>
    <scope>NUCLEOTIDE SEQUENCE [LARGE SCALE GENOMIC DNA]</scope>
    <source>
        <tissue evidence="2">Heart</tissue>
    </source>
</reference>
<dbReference type="InterPro" id="IPR036282">
    <property type="entry name" value="Glutathione-S-Trfase_C_sf"/>
</dbReference>
<sequence>MKPSRATVTLPAVGRRLPEVHSYQLGLGCSPKVTAGSIRRPPRSSLREVSRDLKPVDAVQVEQLLGKLTPALGHLDQELLAARPLLAPGQVSLEDLMAFTELMQPAAIGCDLFRDWPRLAAWRARVEAALGPELVQEAHSRVLQPQETQGDPQMAQKLAQQVKEQLR</sequence>
<feature type="compositionally biased region" description="Polar residues" evidence="1">
    <location>
        <begin position="158"/>
        <end position="167"/>
    </location>
</feature>
<name>A0A835ZY16_SHEEP</name>
<dbReference type="EMBL" id="JAEMGP010000017">
    <property type="protein sequence ID" value="KAG5198933.1"/>
    <property type="molecule type" value="Genomic_DNA"/>
</dbReference>
<dbReference type="SUPFAM" id="SSF47616">
    <property type="entry name" value="GST C-terminal domain-like"/>
    <property type="match status" value="1"/>
</dbReference>
<evidence type="ECO:0008006" key="4">
    <source>
        <dbReference type="Google" id="ProtNLM"/>
    </source>
</evidence>
<dbReference type="PANTHER" id="PTHR43917:SF5">
    <property type="entry name" value="GLUTATHIONE TRANSFERASE"/>
    <property type="match status" value="1"/>
</dbReference>
<dbReference type="Proteomes" id="UP000664991">
    <property type="component" value="Chromosome 17"/>
</dbReference>
<evidence type="ECO:0000313" key="2">
    <source>
        <dbReference type="EMBL" id="KAG5198933.1"/>
    </source>
</evidence>
<feature type="region of interest" description="Disordered" evidence="1">
    <location>
        <begin position="141"/>
        <end position="167"/>
    </location>
</feature>
<dbReference type="GO" id="GO:0006749">
    <property type="term" value="P:glutathione metabolic process"/>
    <property type="evidence" value="ECO:0007669"/>
    <property type="project" value="TreeGrafter"/>
</dbReference>
<accession>A0A835ZY16</accession>
<gene>
    <name evidence="2" type="ORF">JEQ12_007529</name>
</gene>
<dbReference type="SMR" id="A0A835ZY16"/>
<dbReference type="GO" id="GO:0004364">
    <property type="term" value="F:glutathione transferase activity"/>
    <property type="evidence" value="ECO:0007669"/>
    <property type="project" value="TreeGrafter"/>
</dbReference>
<dbReference type="Gene3D" id="1.20.1050.10">
    <property type="match status" value="1"/>
</dbReference>
<comment type="caution">
    <text evidence="2">The sequence shown here is derived from an EMBL/GenBank/DDBJ whole genome shotgun (WGS) entry which is preliminary data.</text>
</comment>
<dbReference type="InterPro" id="IPR051369">
    <property type="entry name" value="GST_Theta"/>
</dbReference>
<protein>
    <recommendedName>
        <fullName evidence="4">GST C-terminal domain-containing protein</fullName>
    </recommendedName>
</protein>
<evidence type="ECO:0000313" key="3">
    <source>
        <dbReference type="Proteomes" id="UP000664991"/>
    </source>
</evidence>
<organism evidence="2 3">
    <name type="scientific">Ovis aries</name>
    <name type="common">Sheep</name>
    <dbReference type="NCBI Taxonomy" id="9940"/>
    <lineage>
        <taxon>Eukaryota</taxon>
        <taxon>Metazoa</taxon>
        <taxon>Chordata</taxon>
        <taxon>Craniata</taxon>
        <taxon>Vertebrata</taxon>
        <taxon>Euteleostomi</taxon>
        <taxon>Mammalia</taxon>
        <taxon>Eutheria</taxon>
        <taxon>Laurasiatheria</taxon>
        <taxon>Artiodactyla</taxon>
        <taxon>Ruminantia</taxon>
        <taxon>Pecora</taxon>
        <taxon>Bovidae</taxon>
        <taxon>Caprinae</taxon>
        <taxon>Ovis</taxon>
    </lineage>
</organism>
<dbReference type="PANTHER" id="PTHR43917">
    <property type="match status" value="1"/>
</dbReference>
<evidence type="ECO:0000256" key="1">
    <source>
        <dbReference type="SAM" id="MobiDB-lite"/>
    </source>
</evidence>